<comment type="caution">
    <text evidence="2">The sequence shown here is derived from an EMBL/GenBank/DDBJ whole genome shotgun (WGS) entry which is preliminary data.</text>
</comment>
<dbReference type="InterPro" id="IPR036388">
    <property type="entry name" value="WH-like_DNA-bd_sf"/>
</dbReference>
<keyword evidence="3" id="KW-1185">Reference proteome</keyword>
<gene>
    <name evidence="2" type="primary">marR</name>
    <name evidence="2" type="ORF">GCM10007913_43950</name>
</gene>
<dbReference type="InterPro" id="IPR036390">
    <property type="entry name" value="WH_DNA-bd_sf"/>
</dbReference>
<dbReference type="PANTHER" id="PTHR33164:SF106">
    <property type="entry name" value="TRANSCRIPTIONAL REGULATORY PROTEIN"/>
    <property type="match status" value="1"/>
</dbReference>
<dbReference type="SMART" id="SM00347">
    <property type="entry name" value="HTH_MARR"/>
    <property type="match status" value="1"/>
</dbReference>
<dbReference type="Gene3D" id="1.10.10.10">
    <property type="entry name" value="Winged helix-like DNA-binding domain superfamily/Winged helix DNA-binding domain"/>
    <property type="match status" value="1"/>
</dbReference>
<sequence length="162" mass="17808">MIELNKSSPDKAELIGKLGVLIVRWQEATQRYDETVGEIFQLGPAERLCLSFLTSGPQTASAIARATRLTPAAVTALVDRLEARNFVRRRPDPLDRRKVLVEAADATEALIAQVYQPLAQAGAQIYEKRGIAELLLVAEVLEETIALQDGMTEKLLARPKEG</sequence>
<dbReference type="PROSITE" id="PS50995">
    <property type="entry name" value="HTH_MARR_2"/>
    <property type="match status" value="1"/>
</dbReference>
<dbReference type="RefSeq" id="WP_284394461.1">
    <property type="nucleotide sequence ID" value="NZ_BSNG01000004.1"/>
</dbReference>
<dbReference type="SUPFAM" id="SSF46785">
    <property type="entry name" value="Winged helix' DNA-binding domain"/>
    <property type="match status" value="1"/>
</dbReference>
<dbReference type="EMBL" id="BSNG01000004">
    <property type="protein sequence ID" value="GLQ12462.1"/>
    <property type="molecule type" value="Genomic_DNA"/>
</dbReference>
<dbReference type="InterPro" id="IPR039422">
    <property type="entry name" value="MarR/SlyA-like"/>
</dbReference>
<evidence type="ECO:0000259" key="1">
    <source>
        <dbReference type="PROSITE" id="PS50995"/>
    </source>
</evidence>
<evidence type="ECO:0000313" key="3">
    <source>
        <dbReference type="Proteomes" id="UP001161406"/>
    </source>
</evidence>
<accession>A0ABQ5UM78</accession>
<proteinExistence type="predicted"/>
<dbReference type="InterPro" id="IPR000835">
    <property type="entry name" value="HTH_MarR-typ"/>
</dbReference>
<dbReference type="Pfam" id="PF12802">
    <property type="entry name" value="MarR_2"/>
    <property type="match status" value="1"/>
</dbReference>
<name>A0ABQ5UM78_9HYPH</name>
<evidence type="ECO:0000313" key="2">
    <source>
        <dbReference type="EMBL" id="GLQ12462.1"/>
    </source>
</evidence>
<feature type="domain" description="HTH marR-type" evidence="1">
    <location>
        <begin position="11"/>
        <end position="146"/>
    </location>
</feature>
<reference evidence="2" key="1">
    <citation type="journal article" date="2014" name="Int. J. Syst. Evol. Microbiol.">
        <title>Complete genome of a new Firmicutes species belonging to the dominant human colonic microbiota ('Ruminococcus bicirculans') reveals two chromosomes and a selective capacity to utilize plant glucans.</title>
        <authorList>
            <consortium name="NISC Comparative Sequencing Program"/>
            <person name="Wegmann U."/>
            <person name="Louis P."/>
            <person name="Goesmann A."/>
            <person name="Henrissat B."/>
            <person name="Duncan S.H."/>
            <person name="Flint H.J."/>
        </authorList>
    </citation>
    <scope>NUCLEOTIDE SEQUENCE</scope>
    <source>
        <strain evidence="2">NBRC 103855</strain>
    </source>
</reference>
<dbReference type="PANTHER" id="PTHR33164">
    <property type="entry name" value="TRANSCRIPTIONAL REGULATOR, MARR FAMILY"/>
    <property type="match status" value="1"/>
</dbReference>
<dbReference type="Proteomes" id="UP001161406">
    <property type="component" value="Unassembled WGS sequence"/>
</dbReference>
<reference evidence="2" key="2">
    <citation type="submission" date="2023-01" db="EMBL/GenBank/DDBJ databases">
        <title>Draft genome sequence of Devosia yakushimensis strain NBRC 103855.</title>
        <authorList>
            <person name="Sun Q."/>
            <person name="Mori K."/>
        </authorList>
    </citation>
    <scope>NUCLEOTIDE SEQUENCE</scope>
    <source>
        <strain evidence="2">NBRC 103855</strain>
    </source>
</reference>
<protein>
    <submittedName>
        <fullName evidence="2">MarR family transcriptional regulator</fullName>
    </submittedName>
</protein>
<organism evidence="2 3">
    <name type="scientific">Devosia yakushimensis</name>
    <dbReference type="NCBI Taxonomy" id="470028"/>
    <lineage>
        <taxon>Bacteria</taxon>
        <taxon>Pseudomonadati</taxon>
        <taxon>Pseudomonadota</taxon>
        <taxon>Alphaproteobacteria</taxon>
        <taxon>Hyphomicrobiales</taxon>
        <taxon>Devosiaceae</taxon>
        <taxon>Devosia</taxon>
    </lineage>
</organism>